<keyword evidence="1 2" id="KW-0728">SH3 domain</keyword>
<dbReference type="InterPro" id="IPR001660">
    <property type="entry name" value="SAM"/>
</dbReference>
<evidence type="ECO:0000259" key="4">
    <source>
        <dbReference type="PROSITE" id="PS50002"/>
    </source>
</evidence>
<dbReference type="OrthoDB" id="73680at2759"/>
<dbReference type="PROSITE" id="PS50003">
    <property type="entry name" value="PH_DOMAIN"/>
    <property type="match status" value="1"/>
</dbReference>
<dbReference type="Pfam" id="PF00169">
    <property type="entry name" value="PH"/>
    <property type="match status" value="1"/>
</dbReference>
<dbReference type="SUPFAM" id="SSF47769">
    <property type="entry name" value="SAM/Pointed domain"/>
    <property type="match status" value="1"/>
</dbReference>
<feature type="domain" description="PH" evidence="5">
    <location>
        <begin position="425"/>
        <end position="466"/>
    </location>
</feature>
<evidence type="ECO:0000259" key="5">
    <source>
        <dbReference type="PROSITE" id="PS50003"/>
    </source>
</evidence>
<evidence type="ECO:0000256" key="2">
    <source>
        <dbReference type="PROSITE-ProRule" id="PRU00192"/>
    </source>
</evidence>
<dbReference type="InterPro" id="IPR001849">
    <property type="entry name" value="PH_domain"/>
</dbReference>
<dbReference type="SUPFAM" id="SSF50729">
    <property type="entry name" value="PH domain-like"/>
    <property type="match status" value="1"/>
</dbReference>
<dbReference type="EMBL" id="LT550334">
    <property type="protein sequence ID" value="SAL95521.1"/>
    <property type="molecule type" value="Genomic_DNA"/>
</dbReference>
<evidence type="ECO:0000256" key="1">
    <source>
        <dbReference type="ARBA" id="ARBA00022443"/>
    </source>
</evidence>
<dbReference type="Proteomes" id="UP000078561">
    <property type="component" value="Unassembled WGS sequence"/>
</dbReference>
<dbReference type="GO" id="GO:0097320">
    <property type="term" value="P:plasma membrane tubulation"/>
    <property type="evidence" value="ECO:0007669"/>
    <property type="project" value="TreeGrafter"/>
</dbReference>
<dbReference type="AlphaFoldDB" id="A0A168KUY2"/>
<feature type="region of interest" description="Disordered" evidence="3">
    <location>
        <begin position="292"/>
        <end position="317"/>
    </location>
</feature>
<dbReference type="PROSITE" id="PS50105">
    <property type="entry name" value="SAM_DOMAIN"/>
    <property type="match status" value="1"/>
</dbReference>
<feature type="domain" description="SH3" evidence="4">
    <location>
        <begin position="3"/>
        <end position="66"/>
    </location>
</feature>
<dbReference type="CDD" id="cd00174">
    <property type="entry name" value="SH3"/>
    <property type="match status" value="1"/>
</dbReference>
<feature type="compositionally biased region" description="Polar residues" evidence="3">
    <location>
        <begin position="340"/>
        <end position="349"/>
    </location>
</feature>
<feature type="compositionally biased region" description="Polar residues" evidence="3">
    <location>
        <begin position="369"/>
        <end position="383"/>
    </location>
</feature>
<organism evidence="7">
    <name type="scientific">Absidia glauca</name>
    <name type="common">Pin mould</name>
    <dbReference type="NCBI Taxonomy" id="4829"/>
    <lineage>
        <taxon>Eukaryota</taxon>
        <taxon>Fungi</taxon>
        <taxon>Fungi incertae sedis</taxon>
        <taxon>Mucoromycota</taxon>
        <taxon>Mucoromycotina</taxon>
        <taxon>Mucoromycetes</taxon>
        <taxon>Mucorales</taxon>
        <taxon>Cunninghamellaceae</taxon>
        <taxon>Absidia</taxon>
    </lineage>
</organism>
<dbReference type="Gene3D" id="2.30.29.30">
    <property type="entry name" value="Pleckstrin-homology domain (PH domain)/Phosphotyrosine-binding domain (PTB)"/>
    <property type="match status" value="1"/>
</dbReference>
<gene>
    <name evidence="7" type="primary">ABSGL_00850.1 scaffold 958</name>
</gene>
<feature type="domain" description="SAM" evidence="6">
    <location>
        <begin position="121"/>
        <end position="192"/>
    </location>
</feature>
<dbReference type="STRING" id="4829.A0A168KUY2"/>
<dbReference type="SUPFAM" id="SSF50044">
    <property type="entry name" value="SH3-domain"/>
    <property type="match status" value="1"/>
</dbReference>
<feature type="region of interest" description="Disordered" evidence="3">
    <location>
        <begin position="191"/>
        <end position="240"/>
    </location>
</feature>
<dbReference type="GO" id="GO:0006897">
    <property type="term" value="P:endocytosis"/>
    <property type="evidence" value="ECO:0007669"/>
    <property type="project" value="TreeGrafter"/>
</dbReference>
<proteinExistence type="predicted"/>
<dbReference type="PRINTS" id="PR00452">
    <property type="entry name" value="SH3DOMAIN"/>
</dbReference>
<dbReference type="InterPro" id="IPR013761">
    <property type="entry name" value="SAM/pointed_sf"/>
</dbReference>
<dbReference type="GO" id="GO:0016197">
    <property type="term" value="P:endosomal transport"/>
    <property type="evidence" value="ECO:0007669"/>
    <property type="project" value="TreeGrafter"/>
</dbReference>
<dbReference type="PROSITE" id="PS50002">
    <property type="entry name" value="SH3"/>
    <property type="match status" value="1"/>
</dbReference>
<dbReference type="Pfam" id="PF00018">
    <property type="entry name" value="SH3_1"/>
    <property type="match status" value="1"/>
</dbReference>
<evidence type="ECO:0008006" key="9">
    <source>
        <dbReference type="Google" id="ProtNLM"/>
    </source>
</evidence>
<dbReference type="GO" id="GO:0005886">
    <property type="term" value="C:plasma membrane"/>
    <property type="evidence" value="ECO:0007669"/>
    <property type="project" value="TreeGrafter"/>
</dbReference>
<dbReference type="GO" id="GO:0031410">
    <property type="term" value="C:cytoplasmic vesicle"/>
    <property type="evidence" value="ECO:0007669"/>
    <property type="project" value="TreeGrafter"/>
</dbReference>
<feature type="region of interest" description="Disordered" evidence="3">
    <location>
        <begin position="340"/>
        <end position="383"/>
    </location>
</feature>
<evidence type="ECO:0000256" key="3">
    <source>
        <dbReference type="SAM" id="MobiDB-lite"/>
    </source>
</evidence>
<evidence type="ECO:0000313" key="7">
    <source>
        <dbReference type="EMBL" id="SAL95521.1"/>
    </source>
</evidence>
<dbReference type="GO" id="GO:0035091">
    <property type="term" value="F:phosphatidylinositol binding"/>
    <property type="evidence" value="ECO:0007669"/>
    <property type="project" value="TreeGrafter"/>
</dbReference>
<dbReference type="InterPro" id="IPR036028">
    <property type="entry name" value="SH3-like_dom_sf"/>
</dbReference>
<dbReference type="InterPro" id="IPR011993">
    <property type="entry name" value="PH-like_dom_sf"/>
</dbReference>
<dbReference type="Pfam" id="PF07647">
    <property type="entry name" value="SAM_2"/>
    <property type="match status" value="1"/>
</dbReference>
<dbReference type="PANTHER" id="PTHR45827">
    <property type="entry name" value="SORTING NEXIN"/>
    <property type="match status" value="1"/>
</dbReference>
<protein>
    <recommendedName>
        <fullName evidence="9">SH3 domain-containing protein</fullName>
    </recommendedName>
</protein>
<dbReference type="SMART" id="SM00454">
    <property type="entry name" value="SAM"/>
    <property type="match status" value="1"/>
</dbReference>
<evidence type="ECO:0000259" key="6">
    <source>
        <dbReference type="PROSITE" id="PS50105"/>
    </source>
</evidence>
<evidence type="ECO:0000313" key="8">
    <source>
        <dbReference type="Proteomes" id="UP000078561"/>
    </source>
</evidence>
<reference evidence="7" key="1">
    <citation type="submission" date="2016-04" db="EMBL/GenBank/DDBJ databases">
        <authorList>
            <person name="Evans L.H."/>
            <person name="Alamgir A."/>
            <person name="Owens N."/>
            <person name="Weber N.D."/>
            <person name="Virtaneva K."/>
            <person name="Barbian K."/>
            <person name="Babar A."/>
            <person name="Rosenke K."/>
        </authorList>
    </citation>
    <scope>NUCLEOTIDE SEQUENCE [LARGE SCALE GENOMIC DNA]</scope>
    <source>
        <strain evidence="7">CBS 101.48</strain>
    </source>
</reference>
<dbReference type="InterPro" id="IPR001452">
    <property type="entry name" value="SH3_domain"/>
</dbReference>
<name>A0A168KUY2_ABSGL</name>
<sequence>MSGLSEQVFALHDFKQEHEDEITFYAGEPITVIEKDEKYHDGWWQGRNQRGQIGLFPMHYISPLGPNHSSKVDLSPGQQSNSCRGLASSTSSYSYLTPESPALFQEGHNASTLTNQHPELWDVARVCAWLESVGLENVISGFIDLFFALFSEQEITGDVLLDLNMDTLKEMGIAAYGRRYKIMTAISKLAANQPGQPSPSKRDTSMDAMVKGPLDTNEASPALKESASTSSLQRHNHHYTPAPLTKRLLSSYTIDDSYYPCLQQTHMASPSPSSSLSSLTAGTSSVYKCHRKAPVPPLSMSSSNSSRTYTSSLRRPASNTSLLSSFNSISRYSTRDTTLSSTGTVTSACHPTPPGLGPQKEFNNDAAHPSTSFSAPTRNSNVHTSRPETFMQKLSAKIIHLDDQKLSRASIDTVIQRQSISEQQAPECEGWLHKRSDKYKTWNKRWFVLKGTNLFYFKSPKVSQHL</sequence>
<keyword evidence="8" id="KW-1185">Reference proteome</keyword>
<dbReference type="PANTHER" id="PTHR45827:SF1">
    <property type="entry name" value="SORTING NEXIN"/>
    <property type="match status" value="1"/>
</dbReference>
<accession>A0A168KUY2</accession>
<dbReference type="InParanoid" id="A0A168KUY2"/>
<dbReference type="Gene3D" id="2.30.30.40">
    <property type="entry name" value="SH3 Domains"/>
    <property type="match status" value="1"/>
</dbReference>
<feature type="compositionally biased region" description="Low complexity" evidence="3">
    <location>
        <begin position="299"/>
        <end position="312"/>
    </location>
</feature>
<dbReference type="SMART" id="SM00326">
    <property type="entry name" value="SH3"/>
    <property type="match status" value="1"/>
</dbReference>
<dbReference type="Gene3D" id="1.10.150.50">
    <property type="entry name" value="Transcription Factor, Ets-1"/>
    <property type="match status" value="1"/>
</dbReference>